<keyword evidence="3" id="KW-0378">Hydrolase</keyword>
<dbReference type="STRING" id="127582.A0A2Y9RGR8"/>
<feature type="domain" description="Caspase family p20" evidence="9">
    <location>
        <begin position="132"/>
        <end position="260"/>
    </location>
</feature>
<reference evidence="11" key="1">
    <citation type="submission" date="2025-08" db="UniProtKB">
        <authorList>
            <consortium name="RefSeq"/>
        </authorList>
    </citation>
    <scope>IDENTIFICATION</scope>
</reference>
<dbReference type="InterPro" id="IPR001309">
    <property type="entry name" value="Pept_C14_p20"/>
</dbReference>
<evidence type="ECO:0000256" key="3">
    <source>
        <dbReference type="ARBA" id="ARBA00022801"/>
    </source>
</evidence>
<dbReference type="GO" id="GO:0097169">
    <property type="term" value="C:AIM2 inflammasome complex"/>
    <property type="evidence" value="ECO:0007669"/>
    <property type="project" value="TreeGrafter"/>
</dbReference>
<dbReference type="GO" id="GO:0042981">
    <property type="term" value="P:regulation of apoptotic process"/>
    <property type="evidence" value="ECO:0007669"/>
    <property type="project" value="InterPro"/>
</dbReference>
<dbReference type="InterPro" id="IPR033139">
    <property type="entry name" value="Caspase_cys_AS"/>
</dbReference>
<dbReference type="GO" id="GO:0072557">
    <property type="term" value="C:IPAF inflammasome complex"/>
    <property type="evidence" value="ECO:0007669"/>
    <property type="project" value="TreeGrafter"/>
</dbReference>
<dbReference type="AlphaFoldDB" id="A0A2Y9RGR8"/>
<dbReference type="GO" id="GO:0006508">
    <property type="term" value="P:proteolysis"/>
    <property type="evidence" value="ECO:0007669"/>
    <property type="project" value="UniProtKB-KW"/>
</dbReference>
<dbReference type="InParanoid" id="A0A2Y9RGR8"/>
<dbReference type="SUPFAM" id="SSF52129">
    <property type="entry name" value="Caspase-like"/>
    <property type="match status" value="1"/>
</dbReference>
<keyword evidence="5" id="KW-0865">Zymogen</keyword>
<evidence type="ECO:0000256" key="1">
    <source>
        <dbReference type="ARBA" id="ARBA00010134"/>
    </source>
</evidence>
<dbReference type="PANTHER" id="PTHR47901">
    <property type="entry name" value="CASPASE RECRUITMENT DOMAIN-CONTAINING PROTEIN 18"/>
    <property type="match status" value="1"/>
</dbReference>
<dbReference type="InterPro" id="IPR001315">
    <property type="entry name" value="CARD"/>
</dbReference>
<dbReference type="RefSeq" id="XP_023592701.1">
    <property type="nucleotide sequence ID" value="XM_023736933.1"/>
</dbReference>
<dbReference type="InterPro" id="IPR016129">
    <property type="entry name" value="Caspase_his_AS"/>
</dbReference>
<evidence type="ECO:0000256" key="4">
    <source>
        <dbReference type="ARBA" id="ARBA00022807"/>
    </source>
</evidence>
<keyword evidence="2" id="KW-0645">Protease</keyword>
<keyword evidence="4" id="KW-0788">Thiol protease</keyword>
<dbReference type="InterPro" id="IPR015917">
    <property type="entry name" value="Pept_C14A"/>
</dbReference>
<dbReference type="GO" id="GO:0050727">
    <property type="term" value="P:regulation of inflammatory response"/>
    <property type="evidence" value="ECO:0007669"/>
    <property type="project" value="TreeGrafter"/>
</dbReference>
<dbReference type="GO" id="GO:0004197">
    <property type="term" value="F:cysteine-type endopeptidase activity"/>
    <property type="evidence" value="ECO:0007669"/>
    <property type="project" value="InterPro"/>
</dbReference>
<dbReference type="KEGG" id="tmu:101352905"/>
<comment type="similarity">
    <text evidence="1 7">Belongs to the peptidase C14A family.</text>
</comment>
<dbReference type="PROSITE" id="PS01121">
    <property type="entry name" value="CASPASE_HIS"/>
    <property type="match status" value="1"/>
</dbReference>
<dbReference type="InterPro" id="IPR002398">
    <property type="entry name" value="Pept_C14"/>
</dbReference>
<dbReference type="InterPro" id="IPR002138">
    <property type="entry name" value="Pept_C14_p10"/>
</dbReference>
<evidence type="ECO:0000256" key="2">
    <source>
        <dbReference type="ARBA" id="ARBA00022670"/>
    </source>
</evidence>
<dbReference type="PRINTS" id="PR00376">
    <property type="entry name" value="IL1BCENZYME"/>
</dbReference>
<dbReference type="CDD" id="cd00032">
    <property type="entry name" value="CASc"/>
    <property type="match status" value="1"/>
</dbReference>
<dbReference type="SMART" id="SM00115">
    <property type="entry name" value="CASc"/>
    <property type="match status" value="1"/>
</dbReference>
<dbReference type="SMART" id="SM00114">
    <property type="entry name" value="CARD"/>
    <property type="match status" value="1"/>
</dbReference>
<dbReference type="PROSITE" id="PS01122">
    <property type="entry name" value="CASPASE_CYS"/>
    <property type="match status" value="1"/>
</dbReference>
<dbReference type="FunFam" id="3.40.50.1460:FF:000007">
    <property type="entry name" value="Caspase-1"/>
    <property type="match status" value="1"/>
</dbReference>
<dbReference type="GO" id="GO:0072559">
    <property type="term" value="C:NLRP3 inflammasome complex"/>
    <property type="evidence" value="ECO:0007669"/>
    <property type="project" value="TreeGrafter"/>
</dbReference>
<keyword evidence="10" id="KW-1185">Reference proteome</keyword>
<evidence type="ECO:0000259" key="9">
    <source>
        <dbReference type="PROSITE" id="PS50208"/>
    </source>
</evidence>
<organism evidence="10 11">
    <name type="scientific">Trichechus manatus latirostris</name>
    <name type="common">Florida manatee</name>
    <dbReference type="NCBI Taxonomy" id="127582"/>
    <lineage>
        <taxon>Eukaryota</taxon>
        <taxon>Metazoa</taxon>
        <taxon>Chordata</taxon>
        <taxon>Craniata</taxon>
        <taxon>Vertebrata</taxon>
        <taxon>Euteleostomi</taxon>
        <taxon>Mammalia</taxon>
        <taxon>Eutheria</taxon>
        <taxon>Afrotheria</taxon>
        <taxon>Sirenia</taxon>
        <taxon>Trichechidae</taxon>
        <taxon>Trichechus</taxon>
    </lineage>
</organism>
<name>A0A2Y9RGR8_TRIMA</name>
<accession>A0A2Y9RGR8</accession>
<feature type="domain" description="Caspase family p10" evidence="8">
    <location>
        <begin position="288"/>
        <end position="373"/>
    </location>
</feature>
<dbReference type="PIRSF" id="PIRSF038001">
    <property type="entry name" value="Caspase_ICE"/>
    <property type="match status" value="1"/>
</dbReference>
<feature type="active site" evidence="6">
    <location>
        <position position="208"/>
    </location>
</feature>
<dbReference type="PANTHER" id="PTHR47901:SF3">
    <property type="entry name" value="CASPASE-1"/>
    <property type="match status" value="1"/>
</dbReference>
<feature type="active site" evidence="6">
    <location>
        <position position="256"/>
    </location>
</feature>
<proteinExistence type="inferred from homology"/>
<evidence type="ECO:0000259" key="8">
    <source>
        <dbReference type="PROSITE" id="PS50207"/>
    </source>
</evidence>
<dbReference type="FunCoup" id="A0A2Y9RGR8">
    <property type="interactions" value="744"/>
</dbReference>
<evidence type="ECO:0000256" key="5">
    <source>
        <dbReference type="ARBA" id="ARBA00023145"/>
    </source>
</evidence>
<dbReference type="InterPro" id="IPR029030">
    <property type="entry name" value="Caspase-like_dom_sf"/>
</dbReference>
<gene>
    <name evidence="11" type="primary">LOC101352905</name>
</gene>
<dbReference type="GeneID" id="101352905"/>
<evidence type="ECO:0000313" key="11">
    <source>
        <dbReference type="RefSeq" id="XP_023592701.1"/>
    </source>
</evidence>
<protein>
    <submittedName>
        <fullName evidence="11">Caspase-13</fullName>
    </submittedName>
</protein>
<sequence length="375" mass="43097">MAEDNKENPFKVFESLGKEILSDLLDNVEKKYLNLSGTEKEKFYDAKPADKLRVLEASVRKKRDEAGRILVETFFSKEKESTSAEVLPEIKAGPDESAEFTDPLKLCPREEFQRLCKEKAGEIYPIKERKNRTRLALIICNIEFNNLSRRSGAEVDIEGMKRLLEGLGYSVDVKKQLTATEMQSVLQEFAARPEHKSSDSTFLVFMSHGFLEGICGTMHSEEQPDMLSYDTIFQIFNNNNCQSLKDKPKIIIVQACRGEKKGISWHKDSLSVSADSSSQSSENLEEETIHNAHMEKDFIVFWASTPHNLSWRDETQGSPFITRLITCLQKYSWCYHLEEVFQKVQQSFEKPSIKTQMPTIERVTLTRDFYLFPGN</sequence>
<dbReference type="PROSITE" id="PS50208">
    <property type="entry name" value="CASPASE_P20"/>
    <property type="match status" value="1"/>
</dbReference>
<dbReference type="PROSITE" id="PS50207">
    <property type="entry name" value="CASPASE_P10"/>
    <property type="match status" value="1"/>
</dbReference>
<evidence type="ECO:0000256" key="7">
    <source>
        <dbReference type="RuleBase" id="RU003971"/>
    </source>
</evidence>
<dbReference type="Proteomes" id="UP000248480">
    <property type="component" value="Unplaced"/>
</dbReference>
<dbReference type="Gene3D" id="3.40.50.1460">
    <property type="match status" value="1"/>
</dbReference>
<dbReference type="InterPro" id="IPR011600">
    <property type="entry name" value="Pept_C14_caspase"/>
</dbReference>
<dbReference type="Pfam" id="PF00656">
    <property type="entry name" value="Peptidase_C14"/>
    <property type="match status" value="1"/>
</dbReference>
<evidence type="ECO:0000313" key="10">
    <source>
        <dbReference type="Proteomes" id="UP000248480"/>
    </source>
</evidence>
<evidence type="ECO:0000256" key="6">
    <source>
        <dbReference type="PIRSR" id="PIRSR038001-1"/>
    </source>
</evidence>
<dbReference type="GO" id="GO:0089720">
    <property type="term" value="F:caspase binding"/>
    <property type="evidence" value="ECO:0007669"/>
    <property type="project" value="TreeGrafter"/>
</dbReference>